<keyword evidence="12 15" id="KW-0066">ATP synthesis</keyword>
<dbReference type="GO" id="GO:0016787">
    <property type="term" value="F:hydrolase activity"/>
    <property type="evidence" value="ECO:0007669"/>
    <property type="project" value="UniProtKB-KW"/>
</dbReference>
<evidence type="ECO:0000256" key="12">
    <source>
        <dbReference type="ARBA" id="ARBA00023310"/>
    </source>
</evidence>
<dbReference type="Proteomes" id="UP000249396">
    <property type="component" value="Unassembled WGS sequence"/>
</dbReference>
<gene>
    <name evidence="15" type="primary">atpA</name>
    <name evidence="20" type="ORF">DM484_12685</name>
</gene>
<keyword evidence="3 15" id="KW-0813">Transport</keyword>
<dbReference type="CDD" id="cd18113">
    <property type="entry name" value="ATP-synt_F1_alpha_C"/>
    <property type="match status" value="1"/>
</dbReference>
<sequence length="544" mass="58790">MNTETESLQSVLDCALAGISQTREAFTPQLKPHEVGKVISVFTGIAKVSGLPGVGFEELVKFPGDVSGIAFNVDEDEIGVVLLGEYWHLHTGDEVERTGRVMDVAVGDGLLGRVIDPLGHPLDGNGPVTASERLPIERPAPSIMNRAPVTVPLQTGIKVIDALIPIGRGQRELILGDRQTGKTAIAIETILNQRGQNVVCVYCAIGQRASAVAKAVANLREKGAMEYTAVVVTEGNDPPGLAYIAPYAATSIAEYFMETGRDVLVVYDDLTQHARAYRELSLLLRRPPGREAFPGDIFYIHSRLLERATHLCKELGGGSLTALPIIETEAQNISAYIPTNLISITDGQIYLSPSLYELGVLPAVDVGKSVSRVGGKAQCAAYRTVAGDLKLAYAQFEELETFARFGAHLDENTRNIIEHGHRIRACLKQPEFAPVSMPAQIAILLALIAKLFEDVPLALMTDAEQAVRKAAEDIPAEVVGRLETAGTLSDDDRDTIIEIAHQTLKEFQPKPEQNQQAKEDTQPKAQAKPGESNPELKAPPDEKP</sequence>
<dbReference type="EMBL" id="QJPH01000314">
    <property type="protein sequence ID" value="PZN78725.1"/>
    <property type="molecule type" value="Genomic_DNA"/>
</dbReference>
<dbReference type="InterPro" id="IPR033732">
    <property type="entry name" value="ATP_synth_F1_a_nt-bd_dom"/>
</dbReference>
<dbReference type="InterPro" id="IPR038376">
    <property type="entry name" value="ATP_synth_asu_C_sf"/>
</dbReference>
<dbReference type="PANTHER" id="PTHR48082:SF2">
    <property type="entry name" value="ATP SYNTHASE SUBUNIT ALPHA, MITOCHONDRIAL"/>
    <property type="match status" value="1"/>
</dbReference>
<comment type="subunit">
    <text evidence="14">F-type ATPases have 2 components, CF(1) - the catalytic core - and CF(0) - the membrane proton channel. CF(1) has five subunits: alpha(3), beta(3), gamma(1), delta(1), epsilon(1). CF(0) has four main subunits: a(1), b(1), b'(1) and c(9-12).</text>
</comment>
<evidence type="ECO:0000256" key="10">
    <source>
        <dbReference type="ARBA" id="ARBA00023136"/>
    </source>
</evidence>
<dbReference type="InterPro" id="IPR017710">
    <property type="entry name" value="Alt_ATP_synth_F1_asu"/>
</dbReference>
<comment type="similarity">
    <text evidence="13">Belongs to the ATPase alpha/beta chains family. T3SS ATPase subfamily.</text>
</comment>
<dbReference type="SUPFAM" id="SSF50615">
    <property type="entry name" value="N-terminal domain of alpha and beta subunits of F1 ATP synthase"/>
    <property type="match status" value="1"/>
</dbReference>
<keyword evidence="20" id="KW-0378">Hydrolase</keyword>
<evidence type="ECO:0000256" key="1">
    <source>
        <dbReference type="ARBA" id="ARBA00003784"/>
    </source>
</evidence>
<evidence type="ECO:0000256" key="8">
    <source>
        <dbReference type="ARBA" id="ARBA00022967"/>
    </source>
</evidence>
<keyword evidence="11 15" id="KW-0139">CF(1)</keyword>
<dbReference type="Gene3D" id="2.40.30.20">
    <property type="match status" value="1"/>
</dbReference>
<dbReference type="NCBIfam" id="NF009884">
    <property type="entry name" value="PRK13343.1"/>
    <property type="match status" value="1"/>
</dbReference>
<dbReference type="Gene3D" id="3.40.50.300">
    <property type="entry name" value="P-loop containing nucleotide triphosphate hydrolases"/>
    <property type="match status" value="1"/>
</dbReference>
<dbReference type="InterPro" id="IPR027417">
    <property type="entry name" value="P-loop_NTPase"/>
</dbReference>
<dbReference type="InterPro" id="IPR036121">
    <property type="entry name" value="ATPase_F1/V1/A1_a/bsu_N_sf"/>
</dbReference>
<evidence type="ECO:0000256" key="14">
    <source>
        <dbReference type="ARBA" id="ARBA00026013"/>
    </source>
</evidence>
<evidence type="ECO:0000256" key="4">
    <source>
        <dbReference type="ARBA" id="ARBA00022475"/>
    </source>
</evidence>
<name>A0A2W4R3B4_9GAMM</name>
<accession>A0A2W4R3B4</accession>
<dbReference type="GO" id="GO:0045259">
    <property type="term" value="C:proton-transporting ATP synthase complex"/>
    <property type="evidence" value="ECO:0007669"/>
    <property type="project" value="UniProtKB-KW"/>
</dbReference>
<keyword evidence="8 15" id="KW-1278">Translocase</keyword>
<dbReference type="SUPFAM" id="SSF47917">
    <property type="entry name" value="C-terminal domain of alpha and beta subunits of F1 ATP synthase"/>
    <property type="match status" value="1"/>
</dbReference>
<evidence type="ECO:0000256" key="7">
    <source>
        <dbReference type="ARBA" id="ARBA00022840"/>
    </source>
</evidence>
<dbReference type="GO" id="GO:0005524">
    <property type="term" value="F:ATP binding"/>
    <property type="evidence" value="ECO:0007669"/>
    <property type="project" value="UniProtKB-UniRule"/>
</dbReference>
<dbReference type="NCBIfam" id="TIGR00962">
    <property type="entry name" value="atpA"/>
    <property type="match status" value="1"/>
</dbReference>
<comment type="function">
    <text evidence="1 15">Produces ATP from ADP in the presence of a proton gradient across the membrane. The alpha chain is a regulatory subunit.</text>
</comment>
<comment type="subcellular location">
    <subcellularLocation>
        <location evidence="15">Cell membrane</location>
        <topology evidence="15">Peripheral membrane protein</topology>
    </subcellularLocation>
    <subcellularLocation>
        <location evidence="2">Membrane</location>
    </subcellularLocation>
</comment>
<feature type="domain" description="ATP synthase alpha subunit C-terminal" evidence="18">
    <location>
        <begin position="378"/>
        <end position="502"/>
    </location>
</feature>
<dbReference type="AlphaFoldDB" id="A0A2W4R3B4"/>
<keyword evidence="7 15" id="KW-0067">ATP-binding</keyword>
<evidence type="ECO:0000256" key="13">
    <source>
        <dbReference type="ARBA" id="ARBA00024342"/>
    </source>
</evidence>
<reference evidence="20 21" key="1">
    <citation type="journal article" date="2018" name="Aquat. Microb. Ecol.">
        <title>Gammaproteobacterial methanotrophs dominate.</title>
        <authorList>
            <person name="Rissanen A.J."/>
            <person name="Saarenheimo J."/>
            <person name="Tiirola M."/>
            <person name="Peura S."/>
            <person name="Aalto S.L."/>
            <person name="Karvinen A."/>
            <person name="Nykanen H."/>
        </authorList>
    </citation>
    <scope>NUCLEOTIDE SEQUENCE [LARGE SCALE GENOMIC DNA]</scope>
    <source>
        <strain evidence="20">AMbin10</strain>
    </source>
</reference>
<organism evidence="20 21">
    <name type="scientific">Candidatus Methylumidiphilus alinenensis</name>
    <dbReference type="NCBI Taxonomy" id="2202197"/>
    <lineage>
        <taxon>Bacteria</taxon>
        <taxon>Pseudomonadati</taxon>
        <taxon>Pseudomonadota</taxon>
        <taxon>Gammaproteobacteria</taxon>
        <taxon>Methylococcales</taxon>
        <taxon>Candidatus Methylumidiphilus</taxon>
    </lineage>
</organism>
<keyword evidence="6 15" id="KW-0375">Hydrogen ion transport</keyword>
<dbReference type="InterPro" id="IPR023366">
    <property type="entry name" value="ATP_synth_asu-like_sf"/>
</dbReference>
<evidence type="ECO:0000256" key="5">
    <source>
        <dbReference type="ARBA" id="ARBA00022741"/>
    </source>
</evidence>
<dbReference type="HAMAP" id="MF_01346">
    <property type="entry name" value="ATP_synth_alpha_bact"/>
    <property type="match status" value="1"/>
</dbReference>
<evidence type="ECO:0000259" key="19">
    <source>
        <dbReference type="Pfam" id="PF02874"/>
    </source>
</evidence>
<feature type="binding site" evidence="15">
    <location>
        <begin position="176"/>
        <end position="183"/>
    </location>
    <ligand>
        <name>ATP</name>
        <dbReference type="ChEBI" id="CHEBI:30616"/>
    </ligand>
</feature>
<dbReference type="NCBIfam" id="TIGR03324">
    <property type="entry name" value="alt_F1F0_F1_al"/>
    <property type="match status" value="1"/>
</dbReference>
<keyword evidence="5 15" id="KW-0547">Nucleotide-binding</keyword>
<evidence type="ECO:0000313" key="20">
    <source>
        <dbReference type="EMBL" id="PZN78725.1"/>
    </source>
</evidence>
<dbReference type="GO" id="GO:0005886">
    <property type="term" value="C:plasma membrane"/>
    <property type="evidence" value="ECO:0007669"/>
    <property type="project" value="UniProtKB-SubCell"/>
</dbReference>
<feature type="domain" description="ATPase F1/V1/A1 complex alpha/beta subunit nucleotide-binding" evidence="17">
    <location>
        <begin position="156"/>
        <end position="371"/>
    </location>
</feature>
<keyword evidence="4 15" id="KW-1003">Cell membrane</keyword>
<dbReference type="InterPro" id="IPR004100">
    <property type="entry name" value="ATPase_F1/V1/A1_a/bsu_N"/>
</dbReference>
<dbReference type="InterPro" id="IPR000793">
    <property type="entry name" value="ATP_synth_asu_C"/>
</dbReference>
<comment type="caution">
    <text evidence="20">The sequence shown here is derived from an EMBL/GenBank/DDBJ whole genome shotgun (WGS) entry which is preliminary data.</text>
</comment>
<feature type="region of interest" description="Disordered" evidence="16">
    <location>
        <begin position="503"/>
        <end position="544"/>
    </location>
</feature>
<dbReference type="GO" id="GO:0043531">
    <property type="term" value="F:ADP binding"/>
    <property type="evidence" value="ECO:0007669"/>
    <property type="project" value="TreeGrafter"/>
</dbReference>
<dbReference type="PANTHER" id="PTHR48082">
    <property type="entry name" value="ATP SYNTHASE SUBUNIT ALPHA, MITOCHONDRIAL"/>
    <property type="match status" value="1"/>
</dbReference>
<evidence type="ECO:0000259" key="18">
    <source>
        <dbReference type="Pfam" id="PF00306"/>
    </source>
</evidence>
<evidence type="ECO:0000256" key="11">
    <source>
        <dbReference type="ARBA" id="ARBA00023196"/>
    </source>
</evidence>
<dbReference type="CDD" id="cd18116">
    <property type="entry name" value="ATP-synt_F1_alpha_N"/>
    <property type="match status" value="1"/>
</dbReference>
<proteinExistence type="inferred from homology"/>
<dbReference type="Pfam" id="PF00006">
    <property type="entry name" value="ATP-synt_ab"/>
    <property type="match status" value="1"/>
</dbReference>
<evidence type="ECO:0000256" key="9">
    <source>
        <dbReference type="ARBA" id="ARBA00023065"/>
    </source>
</evidence>
<dbReference type="InterPro" id="IPR005294">
    <property type="entry name" value="ATP_synth_F1_asu"/>
</dbReference>
<dbReference type="EC" id="7.1.2.2" evidence="15"/>
<dbReference type="Gene3D" id="1.20.150.20">
    <property type="entry name" value="ATP synthase alpha/beta chain, C-terminal domain"/>
    <property type="match status" value="1"/>
</dbReference>
<evidence type="ECO:0000256" key="15">
    <source>
        <dbReference type="HAMAP-Rule" id="MF_01346"/>
    </source>
</evidence>
<keyword evidence="10 15" id="KW-0472">Membrane</keyword>
<evidence type="ECO:0000256" key="2">
    <source>
        <dbReference type="ARBA" id="ARBA00004370"/>
    </source>
</evidence>
<dbReference type="InterPro" id="IPR020003">
    <property type="entry name" value="ATPase_a/bsu_AS"/>
</dbReference>
<evidence type="ECO:0000313" key="21">
    <source>
        <dbReference type="Proteomes" id="UP000249396"/>
    </source>
</evidence>
<dbReference type="SUPFAM" id="SSF52540">
    <property type="entry name" value="P-loop containing nucleoside triphosphate hydrolases"/>
    <property type="match status" value="1"/>
</dbReference>
<comment type="catalytic activity">
    <reaction evidence="15">
        <text>ATP + H2O + 4 H(+)(in) = ADP + phosphate + 5 H(+)(out)</text>
        <dbReference type="Rhea" id="RHEA:57720"/>
        <dbReference type="ChEBI" id="CHEBI:15377"/>
        <dbReference type="ChEBI" id="CHEBI:15378"/>
        <dbReference type="ChEBI" id="CHEBI:30616"/>
        <dbReference type="ChEBI" id="CHEBI:43474"/>
        <dbReference type="ChEBI" id="CHEBI:456216"/>
        <dbReference type="EC" id="7.1.2.2"/>
    </reaction>
</comment>
<evidence type="ECO:0000256" key="6">
    <source>
        <dbReference type="ARBA" id="ARBA00022781"/>
    </source>
</evidence>
<dbReference type="FunFam" id="3.40.50.300:FF:000002">
    <property type="entry name" value="ATP synthase subunit alpha"/>
    <property type="match status" value="1"/>
</dbReference>
<evidence type="ECO:0000256" key="16">
    <source>
        <dbReference type="SAM" id="MobiDB-lite"/>
    </source>
</evidence>
<feature type="site" description="Required for activity" evidence="15">
    <location>
        <position position="369"/>
    </location>
</feature>
<dbReference type="PROSITE" id="PS00152">
    <property type="entry name" value="ATPASE_ALPHA_BETA"/>
    <property type="match status" value="1"/>
</dbReference>
<evidence type="ECO:0000256" key="3">
    <source>
        <dbReference type="ARBA" id="ARBA00022448"/>
    </source>
</evidence>
<evidence type="ECO:0000259" key="17">
    <source>
        <dbReference type="Pfam" id="PF00006"/>
    </source>
</evidence>
<keyword evidence="9 15" id="KW-0406">Ion transport</keyword>
<dbReference type="Pfam" id="PF00306">
    <property type="entry name" value="ATP-synt_ab_C"/>
    <property type="match status" value="1"/>
</dbReference>
<dbReference type="InterPro" id="IPR000194">
    <property type="entry name" value="ATPase_F1/V1/A1_a/bsu_nucl-bd"/>
</dbReference>
<protein>
    <recommendedName>
        <fullName evidence="15">ATP synthase subunit alpha</fullName>
        <ecNumber evidence="15">7.1.2.2</ecNumber>
    </recommendedName>
    <alternativeName>
        <fullName evidence="15">ATP synthase F1 sector subunit alpha</fullName>
    </alternativeName>
    <alternativeName>
        <fullName evidence="15">F-ATPase subunit alpha</fullName>
    </alternativeName>
</protein>
<feature type="domain" description="ATPase F1/V1/A1 complex alpha/beta subunit N-terminal" evidence="19">
    <location>
        <begin position="34"/>
        <end position="99"/>
    </location>
</feature>
<dbReference type="Pfam" id="PF02874">
    <property type="entry name" value="ATP-synt_ab_N"/>
    <property type="match status" value="1"/>
</dbReference>
<dbReference type="GO" id="GO:0046933">
    <property type="term" value="F:proton-transporting ATP synthase activity, rotational mechanism"/>
    <property type="evidence" value="ECO:0007669"/>
    <property type="project" value="UniProtKB-UniRule"/>
</dbReference>
<dbReference type="CDD" id="cd01132">
    <property type="entry name" value="F1-ATPase_alpha_CD"/>
    <property type="match status" value="1"/>
</dbReference>